<sequence>MSNRSYSFDCKQIHGQLVKLGAVELDYAVGNKLALLYMKSRELLHDARQVFDEMPERTYRLYAGLIGSYSQAGRWVEVFSVLGVMILDEMLPDMYLVHAILRACGAVEFLRYGQMVHGFVLKRDTADLFVGNSVIDFYSKCGESDYARCWFDMMREKDVVSWTVLVTTYMEFELPYEGYEVFKSLCFDGVNPDLVSWNAVISGFVRNGYVRMAFCLMEEMKESGLDPNITTWNGLISGCVHSECYNDGLRAFMKMLLFQKPNAATLVVDP</sequence>
<comment type="caution">
    <text evidence="1">The sequence shown here is derived from an EMBL/GenBank/DDBJ whole genome shotgun (WGS) entry which is preliminary data.</text>
</comment>
<dbReference type="Proteomes" id="UP001056120">
    <property type="component" value="Linkage Group LG29"/>
</dbReference>
<reference evidence="1 2" key="2">
    <citation type="journal article" date="2022" name="Mol. Ecol. Resour.">
        <title>The genomes of chicory, endive, great burdock and yacon provide insights into Asteraceae paleo-polyploidization history and plant inulin production.</title>
        <authorList>
            <person name="Fan W."/>
            <person name="Wang S."/>
            <person name="Wang H."/>
            <person name="Wang A."/>
            <person name="Jiang F."/>
            <person name="Liu H."/>
            <person name="Zhao H."/>
            <person name="Xu D."/>
            <person name="Zhang Y."/>
        </authorList>
    </citation>
    <scope>NUCLEOTIDE SEQUENCE [LARGE SCALE GENOMIC DNA]</scope>
    <source>
        <strain evidence="2">cv. Yunnan</strain>
        <tissue evidence="1">Leaves</tissue>
    </source>
</reference>
<proteinExistence type="predicted"/>
<organism evidence="1 2">
    <name type="scientific">Smallanthus sonchifolius</name>
    <dbReference type="NCBI Taxonomy" id="185202"/>
    <lineage>
        <taxon>Eukaryota</taxon>
        <taxon>Viridiplantae</taxon>
        <taxon>Streptophyta</taxon>
        <taxon>Embryophyta</taxon>
        <taxon>Tracheophyta</taxon>
        <taxon>Spermatophyta</taxon>
        <taxon>Magnoliopsida</taxon>
        <taxon>eudicotyledons</taxon>
        <taxon>Gunneridae</taxon>
        <taxon>Pentapetalae</taxon>
        <taxon>asterids</taxon>
        <taxon>campanulids</taxon>
        <taxon>Asterales</taxon>
        <taxon>Asteraceae</taxon>
        <taxon>Asteroideae</taxon>
        <taxon>Heliantheae alliance</taxon>
        <taxon>Millerieae</taxon>
        <taxon>Smallanthus</taxon>
    </lineage>
</organism>
<name>A0ACB8XW12_9ASTR</name>
<gene>
    <name evidence="1" type="ORF">L1987_84678</name>
</gene>
<keyword evidence="2" id="KW-1185">Reference proteome</keyword>
<accession>A0ACB8XW12</accession>
<dbReference type="EMBL" id="CM042046">
    <property type="protein sequence ID" value="KAI3675094.1"/>
    <property type="molecule type" value="Genomic_DNA"/>
</dbReference>
<evidence type="ECO:0000313" key="1">
    <source>
        <dbReference type="EMBL" id="KAI3675094.1"/>
    </source>
</evidence>
<protein>
    <submittedName>
        <fullName evidence="1">Uncharacterized protein</fullName>
    </submittedName>
</protein>
<reference evidence="2" key="1">
    <citation type="journal article" date="2022" name="Mol. Ecol. Resour.">
        <title>The genomes of chicory, endive, great burdock and yacon provide insights into Asteraceae palaeo-polyploidization history and plant inulin production.</title>
        <authorList>
            <person name="Fan W."/>
            <person name="Wang S."/>
            <person name="Wang H."/>
            <person name="Wang A."/>
            <person name="Jiang F."/>
            <person name="Liu H."/>
            <person name="Zhao H."/>
            <person name="Xu D."/>
            <person name="Zhang Y."/>
        </authorList>
    </citation>
    <scope>NUCLEOTIDE SEQUENCE [LARGE SCALE GENOMIC DNA]</scope>
    <source>
        <strain evidence="2">cv. Yunnan</strain>
    </source>
</reference>
<evidence type="ECO:0000313" key="2">
    <source>
        <dbReference type="Proteomes" id="UP001056120"/>
    </source>
</evidence>